<keyword evidence="1" id="KW-1133">Transmembrane helix</keyword>
<accession>A0AAE3E4I3</accession>
<keyword evidence="1" id="KW-0812">Transmembrane</keyword>
<reference evidence="3 4" key="1">
    <citation type="submission" date="2021-10" db="EMBL/GenBank/DDBJ databases">
        <title>Anaerobic single-cell dispensing facilitates the cultivation of human gut bacteria.</title>
        <authorList>
            <person name="Afrizal A."/>
        </authorList>
    </citation>
    <scope>NUCLEOTIDE SEQUENCE [LARGE SCALE GENOMIC DNA]</scope>
    <source>
        <strain evidence="3 4">CLA-AA-H224</strain>
    </source>
</reference>
<evidence type="ECO:0000313" key="3">
    <source>
        <dbReference type="EMBL" id="MCC2221819.1"/>
    </source>
</evidence>
<organism evidence="3 4">
    <name type="scientific">Anthropogastromicrobium aceti</name>
    <dbReference type="NCBI Taxonomy" id="2981768"/>
    <lineage>
        <taxon>Bacteria</taxon>
        <taxon>Bacillati</taxon>
        <taxon>Bacillota</taxon>
        <taxon>Clostridia</taxon>
        <taxon>Lachnospirales</taxon>
        <taxon>Lachnospiraceae</taxon>
        <taxon>Anthropogastromicrobium</taxon>
    </lineage>
</organism>
<dbReference type="RefSeq" id="WP_308731855.1">
    <property type="nucleotide sequence ID" value="NZ_JAJEQN010000021.1"/>
</dbReference>
<keyword evidence="2" id="KW-0732">Signal</keyword>
<protein>
    <submittedName>
        <fullName evidence="3">Uncharacterized protein</fullName>
    </submittedName>
</protein>
<keyword evidence="1" id="KW-0472">Membrane</keyword>
<comment type="caution">
    <text evidence="3">The sequence shown here is derived from an EMBL/GenBank/DDBJ whole genome shotgun (WGS) entry which is preliminary data.</text>
</comment>
<evidence type="ECO:0000313" key="4">
    <source>
        <dbReference type="Proteomes" id="UP001198200"/>
    </source>
</evidence>
<name>A0AAE3E4I3_9FIRM</name>
<sequence>MLKHTTKFTSLLLAAGTCFSGTICTFAESTSSADAANATEVFSTPLYTSGLYSTNEQPEGVKVTHNICLDYDNNLVKDNYLIQNESDTDVSFDILIPQIASLASEPEKLYNFYAHAYDTTDSDALKLLDLFADTDAASFEESSYYSPLFSANGLGESTLTLDELYQGQIYNTSIPEDKGVLYHLSRPLTDSVLDEKACLSISGLSDSCHIYPLGCSYSTTDNGYELSISENFFDCYVFLTGKENTDFTVSLIENENAKTDSEKFSMDDESSDLKSYLEFCCDWYLDQNKDNTQATPELLLSNLADYFGRSSVTVSIDLLPTIDWLTQQKRFLVHQYTVTVPAGSSAFAWTERETELSKKEVTLSAQLSKDTASYAKVLDTVTVSLPDGYSSLIVRNAESKKLSDAGSSGDNNLVTYSIKSYKGDTYSVALFKTPMWNATLKYMPIFIVIMAVFMLLCLISYLSRRKKS</sequence>
<feature type="chain" id="PRO_5042169491" evidence="2">
    <location>
        <begin position="28"/>
        <end position="468"/>
    </location>
</feature>
<feature type="transmembrane region" description="Helical" evidence="1">
    <location>
        <begin position="442"/>
        <end position="462"/>
    </location>
</feature>
<dbReference type="AlphaFoldDB" id="A0AAE3E4I3"/>
<proteinExistence type="predicted"/>
<feature type="signal peptide" evidence="2">
    <location>
        <begin position="1"/>
        <end position="27"/>
    </location>
</feature>
<keyword evidence="4" id="KW-1185">Reference proteome</keyword>
<evidence type="ECO:0000256" key="2">
    <source>
        <dbReference type="SAM" id="SignalP"/>
    </source>
</evidence>
<dbReference type="Proteomes" id="UP001198200">
    <property type="component" value="Unassembled WGS sequence"/>
</dbReference>
<dbReference type="EMBL" id="JAJEQN010000021">
    <property type="protein sequence ID" value="MCC2221819.1"/>
    <property type="molecule type" value="Genomic_DNA"/>
</dbReference>
<evidence type="ECO:0000256" key="1">
    <source>
        <dbReference type="SAM" id="Phobius"/>
    </source>
</evidence>
<gene>
    <name evidence="3" type="ORF">LKD48_09260</name>
</gene>